<feature type="signal peptide" evidence="2">
    <location>
        <begin position="1"/>
        <end position="40"/>
    </location>
</feature>
<dbReference type="SUPFAM" id="SSF89372">
    <property type="entry name" value="Fucose-specific lectin"/>
    <property type="match status" value="1"/>
</dbReference>
<keyword evidence="4" id="KW-1185">Reference proteome</keyword>
<evidence type="ECO:0000313" key="3">
    <source>
        <dbReference type="EMBL" id="WBP86286.1"/>
    </source>
</evidence>
<dbReference type="Proteomes" id="UP001212821">
    <property type="component" value="Chromosome"/>
</dbReference>
<dbReference type="EMBL" id="CP115450">
    <property type="protein sequence ID" value="WBP86286.1"/>
    <property type="molecule type" value="Genomic_DNA"/>
</dbReference>
<proteinExistence type="predicted"/>
<evidence type="ECO:0000313" key="4">
    <source>
        <dbReference type="Proteomes" id="UP001212821"/>
    </source>
</evidence>
<feature type="region of interest" description="Disordered" evidence="1">
    <location>
        <begin position="292"/>
        <end position="314"/>
    </location>
</feature>
<gene>
    <name evidence="3" type="ORF">O1G21_10830</name>
</gene>
<name>A0ABY7Q285_9ACTN</name>
<sequence length="347" mass="38075">MTAPPHTPLHRRRSSRLATMVAVLLTALAAVFATTAPAGATTPWQEADHNASTPDSPAMAYYLGSHIEVIRGQDNALWFNVDGGPFNHIGGVTYAAPTITSFNGQLWIWHTGQNGDVWGQSLANPNEPNHRRWYWNSPIQYRTQNIGGSGSAVRPTLGPAVAASPDHLHFIVVGANERIYHGFMDVNRNFSSWSEMPGGARTESAAGASTSPDGRLTVLHRGTDNRIYRQGLNLRNWQWDHNWQQMRNTNTNAAPSIAYNGHDGLMVEAWRDAGTGQILTSESLTYAAEATAPQGVPRGNNVASPSAPRVSSGPNGVDLTIRGGRFYDVQGHYFRDNVIYYIYNYYN</sequence>
<keyword evidence="2" id="KW-0732">Signal</keyword>
<feature type="chain" id="PRO_5045504983" evidence="2">
    <location>
        <begin position="41"/>
        <end position="347"/>
    </location>
</feature>
<organism evidence="3 4">
    <name type="scientific">Kitasatospora cathayae</name>
    <dbReference type="NCBI Taxonomy" id="3004092"/>
    <lineage>
        <taxon>Bacteria</taxon>
        <taxon>Bacillati</taxon>
        <taxon>Actinomycetota</taxon>
        <taxon>Actinomycetes</taxon>
        <taxon>Kitasatosporales</taxon>
        <taxon>Streptomycetaceae</taxon>
        <taxon>Kitasatospora</taxon>
    </lineage>
</organism>
<protein>
    <submittedName>
        <fullName evidence="3">Uncharacterized protein</fullName>
    </submittedName>
</protein>
<evidence type="ECO:0000256" key="1">
    <source>
        <dbReference type="SAM" id="MobiDB-lite"/>
    </source>
</evidence>
<accession>A0ABY7Q285</accession>
<reference evidence="4" key="1">
    <citation type="submission" date="2022-12" db="EMBL/GenBank/DDBJ databases">
        <authorList>
            <person name="Mo P."/>
        </authorList>
    </citation>
    <scope>NUCLEOTIDE SEQUENCE [LARGE SCALE GENOMIC DNA]</scope>
    <source>
        <strain evidence="4">HUAS 3-15</strain>
    </source>
</reference>
<evidence type="ECO:0000256" key="2">
    <source>
        <dbReference type="SAM" id="SignalP"/>
    </source>
</evidence>
<dbReference type="RefSeq" id="WP_270142837.1">
    <property type="nucleotide sequence ID" value="NZ_CP115450.1"/>
</dbReference>